<protein>
    <submittedName>
        <fullName evidence="1">Uncharacterized protein</fullName>
    </submittedName>
</protein>
<keyword evidence="2" id="KW-1185">Reference proteome</keyword>
<dbReference type="InterPro" id="IPR045203">
    <property type="entry name" value="RanGAP1/2"/>
</dbReference>
<name>A0AAQ3URI4_PASNO</name>
<organism evidence="1 2">
    <name type="scientific">Paspalum notatum var. saurae</name>
    <dbReference type="NCBI Taxonomy" id="547442"/>
    <lineage>
        <taxon>Eukaryota</taxon>
        <taxon>Viridiplantae</taxon>
        <taxon>Streptophyta</taxon>
        <taxon>Embryophyta</taxon>
        <taxon>Tracheophyta</taxon>
        <taxon>Spermatophyta</taxon>
        <taxon>Magnoliopsida</taxon>
        <taxon>Liliopsida</taxon>
        <taxon>Poales</taxon>
        <taxon>Poaceae</taxon>
        <taxon>PACMAD clade</taxon>
        <taxon>Panicoideae</taxon>
        <taxon>Andropogonodae</taxon>
        <taxon>Paspaleae</taxon>
        <taxon>Paspalinae</taxon>
        <taxon>Paspalum</taxon>
    </lineage>
</organism>
<dbReference type="GO" id="GO:0005096">
    <property type="term" value="F:GTPase activator activity"/>
    <property type="evidence" value="ECO:0007669"/>
    <property type="project" value="InterPro"/>
</dbReference>
<reference evidence="1 2" key="1">
    <citation type="submission" date="2024-02" db="EMBL/GenBank/DDBJ databases">
        <title>High-quality chromosome-scale genome assembly of Pensacola bahiagrass (Paspalum notatum Flugge var. saurae).</title>
        <authorList>
            <person name="Vega J.M."/>
            <person name="Podio M."/>
            <person name="Orjuela J."/>
            <person name="Siena L.A."/>
            <person name="Pessino S.C."/>
            <person name="Combes M.C."/>
            <person name="Mariac C."/>
            <person name="Albertini E."/>
            <person name="Pupilli F."/>
            <person name="Ortiz J.P.A."/>
            <person name="Leblanc O."/>
        </authorList>
    </citation>
    <scope>NUCLEOTIDE SEQUENCE [LARGE SCALE GENOMIC DNA]</scope>
    <source>
        <strain evidence="1">R1</strain>
        <tissue evidence="1">Leaf</tissue>
    </source>
</reference>
<gene>
    <name evidence="1" type="ORF">U9M48_041881</name>
</gene>
<evidence type="ECO:0000313" key="2">
    <source>
        <dbReference type="Proteomes" id="UP001341281"/>
    </source>
</evidence>
<proteinExistence type="predicted"/>
<sequence>MRPEVFSLFPRLHPEYFTDIPAGTIFEHSGRKRTLTEEAVKGKELLSPLTQPGNPCKRMCLSNTASFHVGDVNVAEPICPNKPEISDGLFDDDDVRRALSIFNLESEGTVANDNTLITGKAAPALDEFFVEMKSLTKLTTDENEFKDGGATIGKTLEDSHWDLEGDGNISGNFIPDGGVYEIEKILDMLNSLDEKRT</sequence>
<dbReference type="EMBL" id="CP144754">
    <property type="protein sequence ID" value="WVZ96214.1"/>
    <property type="molecule type" value="Genomic_DNA"/>
</dbReference>
<dbReference type="PANTHER" id="PTHR46761">
    <property type="entry name" value="RAN GTPASE-ACTIVATING PROTEIN 1"/>
    <property type="match status" value="1"/>
</dbReference>
<dbReference type="Proteomes" id="UP001341281">
    <property type="component" value="Chromosome 10"/>
</dbReference>
<accession>A0AAQ3URI4</accession>
<evidence type="ECO:0000313" key="1">
    <source>
        <dbReference type="EMBL" id="WVZ96214.1"/>
    </source>
</evidence>
<dbReference type="AlphaFoldDB" id="A0AAQ3URI4"/>
<dbReference type="PANTHER" id="PTHR46761:SF2">
    <property type="entry name" value="RAN GTPASE-ACTIVATING PROTEIN 1"/>
    <property type="match status" value="1"/>
</dbReference>